<name>A0A1Y2FH37_PROLT</name>
<evidence type="ECO:0000256" key="6">
    <source>
        <dbReference type="ARBA" id="ARBA00023163"/>
    </source>
</evidence>
<keyword evidence="4 8" id="KW-0805">Transcription regulation</keyword>
<evidence type="ECO:0000313" key="10">
    <source>
        <dbReference type="Proteomes" id="UP000193685"/>
    </source>
</evidence>
<feature type="non-terminal residue" evidence="9">
    <location>
        <position position="91"/>
    </location>
</feature>
<comment type="similarity">
    <text evidence="2 8">Belongs to the Mediator complex subunit 31 family.</text>
</comment>
<reference evidence="9 10" key="1">
    <citation type="submission" date="2016-07" db="EMBL/GenBank/DDBJ databases">
        <title>Pervasive Adenine N6-methylation of Active Genes in Fungi.</title>
        <authorList>
            <consortium name="DOE Joint Genome Institute"/>
            <person name="Mondo S.J."/>
            <person name="Dannebaum R.O."/>
            <person name="Kuo R.C."/>
            <person name="Labutti K."/>
            <person name="Haridas S."/>
            <person name="Kuo A."/>
            <person name="Salamov A."/>
            <person name="Ahrendt S.R."/>
            <person name="Lipzen A."/>
            <person name="Sullivan W."/>
            <person name="Andreopoulos W.B."/>
            <person name="Clum A."/>
            <person name="Lindquist E."/>
            <person name="Daum C."/>
            <person name="Ramamoorthy G.K."/>
            <person name="Gryganskyi A."/>
            <person name="Culley D."/>
            <person name="Magnuson J.K."/>
            <person name="James T.Y."/>
            <person name="O'Malley M.A."/>
            <person name="Stajich J.E."/>
            <person name="Spatafora J.W."/>
            <person name="Visel A."/>
            <person name="Grigoriev I.V."/>
        </authorList>
    </citation>
    <scope>NUCLEOTIDE SEQUENCE [LARGE SCALE GENOMIC DNA]</scope>
    <source>
        <strain evidence="9 10">12-1054</strain>
    </source>
</reference>
<dbReference type="GO" id="GO:0003712">
    <property type="term" value="F:transcription coregulator activity"/>
    <property type="evidence" value="ECO:0007669"/>
    <property type="project" value="InterPro"/>
</dbReference>
<proteinExistence type="inferred from homology"/>
<dbReference type="OMA" id="YWSRPPY"/>
<evidence type="ECO:0000256" key="2">
    <source>
        <dbReference type="ARBA" id="ARBA00006378"/>
    </source>
</evidence>
<gene>
    <name evidence="9" type="ORF">BCR37DRAFT_336280</name>
</gene>
<comment type="caution">
    <text evidence="9">The sequence shown here is derived from an EMBL/GenBank/DDBJ whole genome shotgun (WGS) entry which is preliminary data.</text>
</comment>
<evidence type="ECO:0000313" key="9">
    <source>
        <dbReference type="EMBL" id="ORY82586.1"/>
    </source>
</evidence>
<keyword evidence="7 8" id="KW-0539">Nucleus</keyword>
<organism evidence="9 10">
    <name type="scientific">Protomyces lactucae-debilis</name>
    <dbReference type="NCBI Taxonomy" id="2754530"/>
    <lineage>
        <taxon>Eukaryota</taxon>
        <taxon>Fungi</taxon>
        <taxon>Dikarya</taxon>
        <taxon>Ascomycota</taxon>
        <taxon>Taphrinomycotina</taxon>
        <taxon>Taphrinomycetes</taxon>
        <taxon>Taphrinales</taxon>
        <taxon>Protomycetaceae</taxon>
        <taxon>Protomyces</taxon>
    </lineage>
</organism>
<comment type="subcellular location">
    <subcellularLocation>
        <location evidence="1 8">Nucleus</location>
    </subcellularLocation>
</comment>
<accession>A0A1Y2FH37</accession>
<dbReference type="RefSeq" id="XP_040725457.1">
    <property type="nucleotide sequence ID" value="XM_040867220.1"/>
</dbReference>
<dbReference type="PANTHER" id="PTHR13186">
    <property type="entry name" value="MEDIATOR OF RNA POLYMERASE II TRANSCRIPTION SUBUNIT 31"/>
    <property type="match status" value="1"/>
</dbReference>
<keyword evidence="5 8" id="KW-0010">Activator</keyword>
<evidence type="ECO:0000256" key="3">
    <source>
        <dbReference type="ARBA" id="ARBA00019660"/>
    </source>
</evidence>
<comment type="subunit">
    <text evidence="8">Component of the Mediator complex.</text>
</comment>
<comment type="function">
    <text evidence="8">Component of the Mediator complex, a coactivator involved in the regulated transcription of nearly all RNA polymerase II-dependent genes. Mediator functions as a bridge to convey information from gene-specific regulatory proteins to the basal RNA polymerase II transcription machinery. Mediator is recruited to promoters by direct interactions with regulatory proteins and serves as a scaffold for the assembly of a functional preinitiation complex with RNA polymerase II and the general transcription factors.</text>
</comment>
<evidence type="ECO:0000256" key="7">
    <source>
        <dbReference type="ARBA" id="ARBA00023242"/>
    </source>
</evidence>
<evidence type="ECO:0000256" key="4">
    <source>
        <dbReference type="ARBA" id="ARBA00023015"/>
    </source>
</evidence>
<sequence length="91" mass="10594">SKFEQELAFVQSLASPAYLRHLAETSLLHDQALVAYLAYLRYWQSPEYARFISYPASLLHLELLQNPAFRADLINESVSKQLNDALYFDWL</sequence>
<dbReference type="GO" id="GO:0016592">
    <property type="term" value="C:mediator complex"/>
    <property type="evidence" value="ECO:0007669"/>
    <property type="project" value="InterPro"/>
</dbReference>
<protein>
    <recommendedName>
        <fullName evidence="3 8">Mediator of RNA polymerase II transcription subunit 31</fullName>
    </recommendedName>
</protein>
<evidence type="ECO:0000256" key="1">
    <source>
        <dbReference type="ARBA" id="ARBA00004123"/>
    </source>
</evidence>
<dbReference type="GeneID" id="63783819"/>
<evidence type="ECO:0000256" key="8">
    <source>
        <dbReference type="RuleBase" id="RU364129"/>
    </source>
</evidence>
<dbReference type="AlphaFoldDB" id="A0A1Y2FH37"/>
<dbReference type="InterPro" id="IPR008831">
    <property type="entry name" value="Mediator_Med31"/>
</dbReference>
<dbReference type="Proteomes" id="UP000193685">
    <property type="component" value="Unassembled WGS sequence"/>
</dbReference>
<dbReference type="Pfam" id="PF05669">
    <property type="entry name" value="Med31"/>
    <property type="match status" value="1"/>
</dbReference>
<dbReference type="STRING" id="56484.A0A1Y2FH37"/>
<dbReference type="GO" id="GO:0006355">
    <property type="term" value="P:regulation of DNA-templated transcription"/>
    <property type="evidence" value="ECO:0007669"/>
    <property type="project" value="InterPro"/>
</dbReference>
<feature type="non-terminal residue" evidence="9">
    <location>
        <position position="1"/>
    </location>
</feature>
<dbReference type="EMBL" id="MCFI01000009">
    <property type="protein sequence ID" value="ORY82586.1"/>
    <property type="molecule type" value="Genomic_DNA"/>
</dbReference>
<evidence type="ECO:0000256" key="5">
    <source>
        <dbReference type="ARBA" id="ARBA00023159"/>
    </source>
</evidence>
<dbReference type="InterPro" id="IPR038089">
    <property type="entry name" value="Med31_sf"/>
</dbReference>
<dbReference type="Gene3D" id="1.10.10.1340">
    <property type="entry name" value="Mediator of RNA polymerase II, submodule Med31 (Soh1)"/>
    <property type="match status" value="1"/>
</dbReference>
<keyword evidence="6 8" id="KW-0804">Transcription</keyword>
<keyword evidence="10" id="KW-1185">Reference proteome</keyword>
<dbReference type="OrthoDB" id="10257739at2759"/>